<dbReference type="Proteomes" id="UP000027451">
    <property type="component" value="Unassembled WGS sequence"/>
</dbReference>
<dbReference type="AlphaFoldDB" id="A0A656QGB7"/>
<evidence type="ECO:0000313" key="2">
    <source>
        <dbReference type="Proteomes" id="UP000027451"/>
    </source>
</evidence>
<name>A0A656QGB7_9BURK</name>
<proteinExistence type="predicted"/>
<organism evidence="1 2">
    <name type="scientific">Caballeronia zhejiangensis</name>
    <dbReference type="NCBI Taxonomy" id="871203"/>
    <lineage>
        <taxon>Bacteria</taxon>
        <taxon>Pseudomonadati</taxon>
        <taxon>Pseudomonadota</taxon>
        <taxon>Betaproteobacteria</taxon>
        <taxon>Burkholderiales</taxon>
        <taxon>Burkholderiaceae</taxon>
        <taxon>Caballeronia</taxon>
    </lineage>
</organism>
<sequence>MNTQLSEQCRARLYRLKFETPLESVAFVLADSREAAWRIGKTVMAVVHGVGIQNVSLHDIRSFRELVSAGVSDDQDMRIFELAVAGGKVAHWTHAPYFFTDDATLLGKWAELRADLAADIARTALRRAK</sequence>
<dbReference type="RefSeq" id="WP_008347245.1">
    <property type="nucleotide sequence ID" value="NZ_CADFFU010000010.1"/>
</dbReference>
<keyword evidence="2" id="KW-1185">Reference proteome</keyword>
<dbReference type="OrthoDB" id="9006417at2"/>
<gene>
    <name evidence="1" type="ORF">BG60_06330</name>
</gene>
<reference evidence="1 2" key="1">
    <citation type="submission" date="2014-03" db="EMBL/GenBank/DDBJ databases">
        <title>Draft Genome Sequences of Four Burkholderia Strains.</title>
        <authorList>
            <person name="Liu X.Y."/>
            <person name="Li C.X."/>
            <person name="Xu J.H."/>
        </authorList>
    </citation>
    <scope>NUCLEOTIDE SEQUENCE [LARGE SCALE GENOMIC DNA]</scope>
    <source>
        <strain evidence="1 2">OP-1</strain>
    </source>
</reference>
<comment type="caution">
    <text evidence="1">The sequence shown here is derived from an EMBL/GenBank/DDBJ whole genome shotgun (WGS) entry which is preliminary data.</text>
</comment>
<accession>A0A656QGB7</accession>
<protein>
    <submittedName>
        <fullName evidence="1">Uncharacterized protein</fullName>
    </submittedName>
</protein>
<dbReference type="EMBL" id="JFHD01000012">
    <property type="protein sequence ID" value="KDR29684.1"/>
    <property type="molecule type" value="Genomic_DNA"/>
</dbReference>
<evidence type="ECO:0000313" key="1">
    <source>
        <dbReference type="EMBL" id="KDR29684.1"/>
    </source>
</evidence>